<feature type="region of interest" description="Disordered" evidence="1">
    <location>
        <begin position="231"/>
        <end position="263"/>
    </location>
</feature>
<keyword evidence="2" id="KW-0472">Membrane</keyword>
<sequence>MFLRHFARHFGLQYFNTHQNQNLLSKFSSVFKYVCLFLSYFHLSYLYFCLTFSIFSYFLQFLSTSFFVVDFSFFLSSQQRCESPQETNNTSIHSFQQANHMKKKNEKNDLAIFFCGCFKKGSKKKCMTEKKTCSIACYDTLGESLAVMVVKCSTIIHPLYSLSDYGRPLKQQGSCYDPVTPSGTCQGFPNWGIISSLHTFIFWISSSRGFSFCSRHMWETGPSLNFVFSADLNHGDKDTEPNRTPEPENKPLPNTPLHPPMDTRNLQQQQVDLMEVEAKTTSQQVEGHTQTTTPATLPTQARTPIVGLLDKFDRTRGMNAEGYASQFLHVLTWCCNQPINLNSAFHHPITSNFI</sequence>
<dbReference type="Proteomes" id="UP000037035">
    <property type="component" value="Unassembled WGS sequence"/>
</dbReference>
<reference evidence="3 4" key="1">
    <citation type="submission" date="2015-08" db="EMBL/GenBank/DDBJ databases">
        <title>Next Generation Sequencing and Analysis of the Genome of Puccinia sorghi L Schw, the Causal Agent of Maize Common Rust.</title>
        <authorList>
            <person name="Rochi L."/>
            <person name="Burguener G."/>
            <person name="Darino M."/>
            <person name="Turjanski A."/>
            <person name="Kreff E."/>
            <person name="Dieguez M.J."/>
            <person name="Sacco F."/>
        </authorList>
    </citation>
    <scope>NUCLEOTIDE SEQUENCE [LARGE SCALE GENOMIC DNA]</scope>
    <source>
        <strain evidence="3 4">RO10H11247</strain>
    </source>
</reference>
<dbReference type="VEuPathDB" id="FungiDB:VP01_643g1"/>
<dbReference type="EMBL" id="LAVV01011763">
    <property type="protein sequence ID" value="KNZ47381.1"/>
    <property type="molecule type" value="Genomic_DNA"/>
</dbReference>
<keyword evidence="4" id="KW-1185">Reference proteome</keyword>
<proteinExistence type="predicted"/>
<organism evidence="3 4">
    <name type="scientific">Puccinia sorghi</name>
    <dbReference type="NCBI Taxonomy" id="27349"/>
    <lineage>
        <taxon>Eukaryota</taxon>
        <taxon>Fungi</taxon>
        <taxon>Dikarya</taxon>
        <taxon>Basidiomycota</taxon>
        <taxon>Pucciniomycotina</taxon>
        <taxon>Pucciniomycetes</taxon>
        <taxon>Pucciniales</taxon>
        <taxon>Pucciniaceae</taxon>
        <taxon>Puccinia</taxon>
    </lineage>
</organism>
<accession>A0A0L6UFT5</accession>
<comment type="caution">
    <text evidence="3">The sequence shown here is derived from an EMBL/GenBank/DDBJ whole genome shotgun (WGS) entry which is preliminary data.</text>
</comment>
<name>A0A0L6UFT5_9BASI</name>
<feature type="compositionally biased region" description="Basic and acidic residues" evidence="1">
    <location>
        <begin position="233"/>
        <end position="249"/>
    </location>
</feature>
<protein>
    <submittedName>
        <fullName evidence="3">Uncharacterized protein</fullName>
    </submittedName>
</protein>
<keyword evidence="2" id="KW-1133">Transmembrane helix</keyword>
<evidence type="ECO:0000256" key="1">
    <source>
        <dbReference type="SAM" id="MobiDB-lite"/>
    </source>
</evidence>
<dbReference type="AlphaFoldDB" id="A0A0L6UFT5"/>
<evidence type="ECO:0000313" key="4">
    <source>
        <dbReference type="Proteomes" id="UP000037035"/>
    </source>
</evidence>
<evidence type="ECO:0000313" key="3">
    <source>
        <dbReference type="EMBL" id="KNZ47381.1"/>
    </source>
</evidence>
<evidence type="ECO:0000256" key="2">
    <source>
        <dbReference type="SAM" id="Phobius"/>
    </source>
</evidence>
<gene>
    <name evidence="3" type="ORF">VP01_643g1</name>
</gene>
<feature type="transmembrane region" description="Helical" evidence="2">
    <location>
        <begin position="30"/>
        <end position="48"/>
    </location>
</feature>
<keyword evidence="2" id="KW-0812">Transmembrane</keyword>